<dbReference type="InterPro" id="IPR000719">
    <property type="entry name" value="Prot_kinase_dom"/>
</dbReference>
<dbReference type="PROSITE" id="PS50011">
    <property type="entry name" value="PROTEIN_KINASE_DOM"/>
    <property type="match status" value="1"/>
</dbReference>
<evidence type="ECO:0000259" key="2">
    <source>
        <dbReference type="PROSITE" id="PS50011"/>
    </source>
</evidence>
<accession>A0ABM8W4W4</accession>
<evidence type="ECO:0000313" key="3">
    <source>
        <dbReference type="EMBL" id="CAG8525657.1"/>
    </source>
</evidence>
<evidence type="ECO:0000256" key="1">
    <source>
        <dbReference type="PROSITE-ProRule" id="PRU10141"/>
    </source>
</evidence>
<keyword evidence="1" id="KW-0547">Nucleotide-binding</keyword>
<organism evidence="3 4">
    <name type="scientific">Gigaspora margarita</name>
    <dbReference type="NCBI Taxonomy" id="4874"/>
    <lineage>
        <taxon>Eukaryota</taxon>
        <taxon>Fungi</taxon>
        <taxon>Fungi incertae sedis</taxon>
        <taxon>Mucoromycota</taxon>
        <taxon>Glomeromycotina</taxon>
        <taxon>Glomeromycetes</taxon>
        <taxon>Diversisporales</taxon>
        <taxon>Gigasporaceae</taxon>
        <taxon>Gigaspora</taxon>
    </lineage>
</organism>
<dbReference type="SUPFAM" id="SSF56112">
    <property type="entry name" value="Protein kinase-like (PK-like)"/>
    <property type="match status" value="1"/>
</dbReference>
<dbReference type="InterPro" id="IPR017441">
    <property type="entry name" value="Protein_kinase_ATP_BS"/>
</dbReference>
<dbReference type="EMBL" id="CAJVQB010001203">
    <property type="protein sequence ID" value="CAG8525657.1"/>
    <property type="molecule type" value="Genomic_DNA"/>
</dbReference>
<keyword evidence="1" id="KW-0067">ATP-binding</keyword>
<keyword evidence="4" id="KW-1185">Reference proteome</keyword>
<dbReference type="PROSITE" id="PS00107">
    <property type="entry name" value="PROTEIN_KINASE_ATP"/>
    <property type="match status" value="1"/>
</dbReference>
<proteinExistence type="predicted"/>
<name>A0ABM8W4W4_GIGMA</name>
<protein>
    <submittedName>
        <fullName evidence="3">33613_t:CDS:1</fullName>
    </submittedName>
</protein>
<gene>
    <name evidence="3" type="ORF">GMARGA_LOCUS3375</name>
</gene>
<dbReference type="InterPro" id="IPR011009">
    <property type="entry name" value="Kinase-like_dom_sf"/>
</dbReference>
<comment type="caution">
    <text evidence="3">The sequence shown here is derived from an EMBL/GenBank/DDBJ whole genome shotgun (WGS) entry which is preliminary data.</text>
</comment>
<sequence length="91" mass="10397">MARMVLTICRLEKVVHSCNINFYEHSSFYDIECIGRGSFATVLSARFNETMFALKCHDISKASKECANELKQLCAIKFHPNIIQFYGITQA</sequence>
<feature type="binding site" evidence="1">
    <location>
        <position position="55"/>
    </location>
    <ligand>
        <name>ATP</name>
        <dbReference type="ChEBI" id="CHEBI:30616"/>
    </ligand>
</feature>
<reference evidence="3 4" key="1">
    <citation type="submission" date="2021-06" db="EMBL/GenBank/DDBJ databases">
        <authorList>
            <person name="Kallberg Y."/>
            <person name="Tangrot J."/>
            <person name="Rosling A."/>
        </authorList>
    </citation>
    <scope>NUCLEOTIDE SEQUENCE [LARGE SCALE GENOMIC DNA]</scope>
    <source>
        <strain evidence="3 4">120-4 pot B 10/14</strain>
    </source>
</reference>
<evidence type="ECO:0000313" key="4">
    <source>
        <dbReference type="Proteomes" id="UP000789901"/>
    </source>
</evidence>
<dbReference type="Proteomes" id="UP000789901">
    <property type="component" value="Unassembled WGS sequence"/>
</dbReference>
<dbReference type="Gene3D" id="3.30.200.20">
    <property type="entry name" value="Phosphorylase Kinase, domain 1"/>
    <property type="match status" value="1"/>
</dbReference>
<feature type="domain" description="Protein kinase" evidence="2">
    <location>
        <begin position="28"/>
        <end position="91"/>
    </location>
</feature>